<dbReference type="GO" id="GO:0008270">
    <property type="term" value="F:zinc ion binding"/>
    <property type="evidence" value="ECO:0007669"/>
    <property type="project" value="UniProtKB-KW"/>
</dbReference>
<keyword evidence="1" id="KW-0862">Zinc</keyword>
<gene>
    <name evidence="4" type="ORF">P43SY_011886</name>
</gene>
<evidence type="ECO:0000313" key="5">
    <source>
        <dbReference type="Proteomes" id="UP001209570"/>
    </source>
</evidence>
<proteinExistence type="predicted"/>
<evidence type="ECO:0000313" key="4">
    <source>
        <dbReference type="EMBL" id="KAJ0392179.1"/>
    </source>
</evidence>
<name>A0AAD5Q251_PYTIN</name>
<keyword evidence="1" id="KW-0863">Zinc-finger</keyword>
<feature type="region of interest" description="Disordered" evidence="2">
    <location>
        <begin position="147"/>
        <end position="176"/>
    </location>
</feature>
<dbReference type="Pfam" id="PF03732">
    <property type="entry name" value="Retrotrans_gag"/>
    <property type="match status" value="1"/>
</dbReference>
<evidence type="ECO:0000256" key="1">
    <source>
        <dbReference type="PROSITE-ProRule" id="PRU00047"/>
    </source>
</evidence>
<dbReference type="PANTHER" id="PTHR15503">
    <property type="entry name" value="LDOC1 RELATED"/>
    <property type="match status" value="1"/>
</dbReference>
<dbReference type="Proteomes" id="UP001209570">
    <property type="component" value="Unassembled WGS sequence"/>
</dbReference>
<protein>
    <recommendedName>
        <fullName evidence="3">CCHC-type domain-containing protein</fullName>
    </recommendedName>
</protein>
<organism evidence="4 5">
    <name type="scientific">Pythium insidiosum</name>
    <name type="common">Pythiosis disease agent</name>
    <dbReference type="NCBI Taxonomy" id="114742"/>
    <lineage>
        <taxon>Eukaryota</taxon>
        <taxon>Sar</taxon>
        <taxon>Stramenopiles</taxon>
        <taxon>Oomycota</taxon>
        <taxon>Peronosporomycetes</taxon>
        <taxon>Pythiales</taxon>
        <taxon>Pythiaceae</taxon>
        <taxon>Pythium</taxon>
    </lineage>
</organism>
<accession>A0AAD5Q251</accession>
<sequence length="213" mass="24711">MFRAKLFLRGKNIDYTRPDYQDRVVATLAGNLRDGAASWYHTRVEIDQDPIHDIDEFERALWDEFIPSDQQQRLRATLRACKQTGSVEDYVARFRQVIAQIRDMSQIDKIDHFVTGLKPETQKEVSYLSCLTLKQAIAAAQAYERSHFTDTATRRSRPPRVPEPEPMDISQVSARPPNEMCRRQGRCFYCREPGHRIAQCPKKRQGNGPAQRM</sequence>
<dbReference type="GO" id="GO:0003676">
    <property type="term" value="F:nucleic acid binding"/>
    <property type="evidence" value="ECO:0007669"/>
    <property type="project" value="InterPro"/>
</dbReference>
<dbReference type="SUPFAM" id="SSF57756">
    <property type="entry name" value="Retrovirus zinc finger-like domains"/>
    <property type="match status" value="1"/>
</dbReference>
<dbReference type="PANTHER" id="PTHR15503:SF22">
    <property type="entry name" value="TRANSPOSON TY3-I GAG POLYPROTEIN"/>
    <property type="match status" value="1"/>
</dbReference>
<reference evidence="4" key="1">
    <citation type="submission" date="2021-12" db="EMBL/GenBank/DDBJ databases">
        <title>Prjna785345.</title>
        <authorList>
            <person name="Rujirawat T."/>
            <person name="Krajaejun T."/>
        </authorList>
    </citation>
    <scope>NUCLEOTIDE SEQUENCE</scope>
    <source>
        <strain evidence="4">Pi057C3</strain>
    </source>
</reference>
<dbReference type="PROSITE" id="PS50158">
    <property type="entry name" value="ZF_CCHC"/>
    <property type="match status" value="1"/>
</dbReference>
<dbReference type="InterPro" id="IPR032567">
    <property type="entry name" value="RTL1-rel"/>
</dbReference>
<dbReference type="Gene3D" id="4.10.60.10">
    <property type="entry name" value="Zinc finger, CCHC-type"/>
    <property type="match status" value="1"/>
</dbReference>
<dbReference type="EMBL" id="JAKCXM010000698">
    <property type="protein sequence ID" value="KAJ0392179.1"/>
    <property type="molecule type" value="Genomic_DNA"/>
</dbReference>
<dbReference type="InterPro" id="IPR036875">
    <property type="entry name" value="Znf_CCHC_sf"/>
</dbReference>
<keyword evidence="5" id="KW-1185">Reference proteome</keyword>
<dbReference type="InterPro" id="IPR005162">
    <property type="entry name" value="Retrotrans_gag_dom"/>
</dbReference>
<dbReference type="SMART" id="SM00343">
    <property type="entry name" value="ZnF_C2HC"/>
    <property type="match status" value="1"/>
</dbReference>
<dbReference type="AlphaFoldDB" id="A0AAD5Q251"/>
<comment type="caution">
    <text evidence="4">The sequence shown here is derived from an EMBL/GenBank/DDBJ whole genome shotgun (WGS) entry which is preliminary data.</text>
</comment>
<evidence type="ECO:0000259" key="3">
    <source>
        <dbReference type="PROSITE" id="PS50158"/>
    </source>
</evidence>
<dbReference type="InterPro" id="IPR001878">
    <property type="entry name" value="Znf_CCHC"/>
</dbReference>
<keyword evidence="1" id="KW-0479">Metal-binding</keyword>
<feature type="domain" description="CCHC-type" evidence="3">
    <location>
        <begin position="186"/>
        <end position="202"/>
    </location>
</feature>
<evidence type="ECO:0000256" key="2">
    <source>
        <dbReference type="SAM" id="MobiDB-lite"/>
    </source>
</evidence>
<dbReference type="Pfam" id="PF00098">
    <property type="entry name" value="zf-CCHC"/>
    <property type="match status" value="1"/>
</dbReference>